<accession>A0A518FN03</accession>
<evidence type="ECO:0000256" key="1">
    <source>
        <dbReference type="SAM" id="MobiDB-lite"/>
    </source>
</evidence>
<dbReference type="GO" id="GO:0015035">
    <property type="term" value="F:protein-disulfide reductase activity"/>
    <property type="evidence" value="ECO:0007669"/>
    <property type="project" value="InterPro"/>
</dbReference>
<dbReference type="RefSeq" id="WP_197995084.1">
    <property type="nucleotide sequence ID" value="NZ_CP036317.1"/>
</dbReference>
<evidence type="ECO:0000313" key="3">
    <source>
        <dbReference type="EMBL" id="QDV17732.1"/>
    </source>
</evidence>
<keyword evidence="2" id="KW-1133">Transmembrane helix</keyword>
<sequence length="163" mass="18981">MQNQGQNPKLALRDTEEEPVLRPGQEREVEMEKPVLFFDGVCGLCNRSVDFAMTRDPEGRLLYSPLQGETAQELLSEQDRENVDTVIFLPADRSRVYRRSAAAVRVLWLLGFPWNVCGWLLWLVPLPLRNVGYRLVAKTRYRFFGKHETCRMPTPEERSRFLP</sequence>
<gene>
    <name evidence="3" type="ORF">Pan153_23860</name>
</gene>
<feature type="region of interest" description="Disordered" evidence="1">
    <location>
        <begin position="1"/>
        <end position="26"/>
    </location>
</feature>
<dbReference type="InterPro" id="IPR052927">
    <property type="entry name" value="DCC_oxidoreductase"/>
</dbReference>
<protein>
    <recommendedName>
        <fullName evidence="5">Thiol-disulfide oxidoreductase DCC</fullName>
    </recommendedName>
</protein>
<dbReference type="Proteomes" id="UP000320839">
    <property type="component" value="Chromosome"/>
</dbReference>
<dbReference type="EMBL" id="CP036317">
    <property type="protein sequence ID" value="QDV17732.1"/>
    <property type="molecule type" value="Genomic_DNA"/>
</dbReference>
<proteinExistence type="predicted"/>
<dbReference type="PANTHER" id="PTHR33639:SF2">
    <property type="entry name" value="DUF393 DOMAIN-CONTAINING PROTEIN"/>
    <property type="match status" value="1"/>
</dbReference>
<dbReference type="Pfam" id="PF04134">
    <property type="entry name" value="DCC1-like"/>
    <property type="match status" value="1"/>
</dbReference>
<evidence type="ECO:0008006" key="5">
    <source>
        <dbReference type="Google" id="ProtNLM"/>
    </source>
</evidence>
<keyword evidence="2" id="KW-0472">Membrane</keyword>
<organism evidence="3 4">
    <name type="scientific">Gimesia panareensis</name>
    <dbReference type="NCBI Taxonomy" id="2527978"/>
    <lineage>
        <taxon>Bacteria</taxon>
        <taxon>Pseudomonadati</taxon>
        <taxon>Planctomycetota</taxon>
        <taxon>Planctomycetia</taxon>
        <taxon>Planctomycetales</taxon>
        <taxon>Planctomycetaceae</taxon>
        <taxon>Gimesia</taxon>
    </lineage>
</organism>
<dbReference type="PANTHER" id="PTHR33639">
    <property type="entry name" value="THIOL-DISULFIDE OXIDOREDUCTASE DCC"/>
    <property type="match status" value="1"/>
</dbReference>
<feature type="transmembrane region" description="Helical" evidence="2">
    <location>
        <begin position="102"/>
        <end position="124"/>
    </location>
</feature>
<evidence type="ECO:0000256" key="2">
    <source>
        <dbReference type="SAM" id="Phobius"/>
    </source>
</evidence>
<keyword evidence="2" id="KW-0812">Transmembrane</keyword>
<reference evidence="3 4" key="1">
    <citation type="submission" date="2019-02" db="EMBL/GenBank/DDBJ databases">
        <title>Deep-cultivation of Planctomycetes and their phenomic and genomic characterization uncovers novel biology.</title>
        <authorList>
            <person name="Wiegand S."/>
            <person name="Jogler M."/>
            <person name="Boedeker C."/>
            <person name="Pinto D."/>
            <person name="Vollmers J."/>
            <person name="Rivas-Marin E."/>
            <person name="Kohn T."/>
            <person name="Peeters S.H."/>
            <person name="Heuer A."/>
            <person name="Rast P."/>
            <person name="Oberbeckmann S."/>
            <person name="Bunk B."/>
            <person name="Jeske O."/>
            <person name="Meyerdierks A."/>
            <person name="Storesund J.E."/>
            <person name="Kallscheuer N."/>
            <person name="Luecker S."/>
            <person name="Lage O.M."/>
            <person name="Pohl T."/>
            <person name="Merkel B.J."/>
            <person name="Hornburger P."/>
            <person name="Mueller R.-W."/>
            <person name="Bruemmer F."/>
            <person name="Labrenz M."/>
            <person name="Spormann A.M."/>
            <person name="Op den Camp H."/>
            <person name="Overmann J."/>
            <person name="Amann R."/>
            <person name="Jetten M.S.M."/>
            <person name="Mascher T."/>
            <person name="Medema M.H."/>
            <person name="Devos D.P."/>
            <person name="Kaster A.-K."/>
            <person name="Ovreas L."/>
            <person name="Rohde M."/>
            <person name="Galperin M.Y."/>
            <person name="Jogler C."/>
        </authorList>
    </citation>
    <scope>NUCLEOTIDE SEQUENCE [LARGE SCALE GENOMIC DNA]</scope>
    <source>
        <strain evidence="3 4">Pan153</strain>
    </source>
</reference>
<name>A0A518FN03_9PLAN</name>
<dbReference type="InterPro" id="IPR007263">
    <property type="entry name" value="DCC1-like"/>
</dbReference>
<evidence type="ECO:0000313" key="4">
    <source>
        <dbReference type="Proteomes" id="UP000320839"/>
    </source>
</evidence>
<dbReference type="AlphaFoldDB" id="A0A518FN03"/>